<keyword evidence="3 6" id="KW-0540">Nuclease</keyword>
<keyword evidence="6" id="KW-0227">DNA damage</keyword>
<dbReference type="PANTHER" id="PTHR28511">
    <property type="entry name" value="ENDONUCLEASE V"/>
    <property type="match status" value="1"/>
</dbReference>
<dbReference type="EMBL" id="DRND01000118">
    <property type="protein sequence ID" value="HFC46516.1"/>
    <property type="molecule type" value="Genomic_DNA"/>
</dbReference>
<keyword evidence="5 6" id="KW-0378">Hydrolase</keyword>
<feature type="binding site" evidence="6">
    <location>
        <position position="182"/>
    </location>
    <ligand>
        <name>Mg(2+)</name>
        <dbReference type="ChEBI" id="CHEBI:18420"/>
    </ligand>
</feature>
<evidence type="ECO:0000313" key="7">
    <source>
        <dbReference type="EMBL" id="HFC46516.1"/>
    </source>
</evidence>
<sequence length="304" mass="33889">MLHLMVPLPHGMKSFLNSKRSLRCSYWTSRKRIALPISSLRAWYLSHWLSSTDWVYLESVKGLARIARIRRGPTHKLSVRSCPLLEWYQKDLACAIILTPMDNVGNDLVVCGVDVSYRDSARRAWVGGVSMRLSDLEMVETVSFEVETEFPYVPGLMCFREGPLVVEAVKRLTTTPDIILVDGHGIAHPRRFGLACYVGLITGIPTIGCAKSALLGQTVDAYERSYDGIYLVRDQRGEVVGASVEVTRGLKPIIVSPGHLIDLVGAIEVVRKCSKGYRLPEPLRLAHLLSSKAKKGLYCHSVKR</sequence>
<proteinExistence type="inferred from homology"/>
<dbReference type="Proteomes" id="UP000885797">
    <property type="component" value="Unassembled WGS sequence"/>
</dbReference>
<accession>A0A7V2SVE6</accession>
<dbReference type="GO" id="GO:0006281">
    <property type="term" value="P:DNA repair"/>
    <property type="evidence" value="ECO:0007669"/>
    <property type="project" value="UniProtKB-UniRule"/>
</dbReference>
<dbReference type="GO" id="GO:0003727">
    <property type="term" value="F:single-stranded RNA binding"/>
    <property type="evidence" value="ECO:0007669"/>
    <property type="project" value="TreeGrafter"/>
</dbReference>
<evidence type="ECO:0000256" key="6">
    <source>
        <dbReference type="HAMAP-Rule" id="MF_00801"/>
    </source>
</evidence>
<feature type="site" description="Interaction with target DNA" evidence="6">
    <location>
        <position position="152"/>
    </location>
</feature>
<dbReference type="GO" id="GO:0005737">
    <property type="term" value="C:cytoplasm"/>
    <property type="evidence" value="ECO:0007669"/>
    <property type="project" value="UniProtKB-SubCell"/>
</dbReference>
<comment type="caution">
    <text evidence="7">The sequence shown here is derived from an EMBL/GenBank/DDBJ whole genome shotgun (WGS) entry which is preliminary data.</text>
</comment>
<dbReference type="EC" id="3.1.21.7" evidence="6"/>
<keyword evidence="2 6" id="KW-0963">Cytoplasm</keyword>
<keyword evidence="6" id="KW-0479">Metal-binding</keyword>
<evidence type="ECO:0000256" key="2">
    <source>
        <dbReference type="ARBA" id="ARBA00022490"/>
    </source>
</evidence>
<dbReference type="GO" id="GO:0000287">
    <property type="term" value="F:magnesium ion binding"/>
    <property type="evidence" value="ECO:0007669"/>
    <property type="project" value="UniProtKB-UniRule"/>
</dbReference>
<evidence type="ECO:0000256" key="4">
    <source>
        <dbReference type="ARBA" id="ARBA00022759"/>
    </source>
</evidence>
<evidence type="ECO:0000256" key="3">
    <source>
        <dbReference type="ARBA" id="ARBA00022722"/>
    </source>
</evidence>
<comment type="cofactor">
    <cofactor evidence="6">
        <name>Mg(2+)</name>
        <dbReference type="ChEBI" id="CHEBI:18420"/>
    </cofactor>
</comment>
<dbReference type="HAMAP" id="MF_00801">
    <property type="entry name" value="Endonuclease_5"/>
    <property type="match status" value="1"/>
</dbReference>
<keyword evidence="6" id="KW-0234">DNA repair</keyword>
<organism evidence="7">
    <name type="scientific">Dissulfuribacter thermophilus</name>
    <dbReference type="NCBI Taxonomy" id="1156395"/>
    <lineage>
        <taxon>Bacteria</taxon>
        <taxon>Pseudomonadati</taxon>
        <taxon>Thermodesulfobacteriota</taxon>
        <taxon>Dissulfuribacteria</taxon>
        <taxon>Dissulfuribacterales</taxon>
        <taxon>Dissulfuribacteraceae</taxon>
        <taxon>Dissulfuribacter</taxon>
    </lineage>
</organism>
<dbReference type="GO" id="GO:0016891">
    <property type="term" value="F:RNA endonuclease activity producing 5'-phosphomonoesters, hydrolytic mechanism"/>
    <property type="evidence" value="ECO:0007669"/>
    <property type="project" value="TreeGrafter"/>
</dbReference>
<keyword evidence="6" id="KW-0460">Magnesium</keyword>
<reference evidence="7" key="1">
    <citation type="journal article" date="2020" name="mSystems">
        <title>Genome- and Community-Level Interaction Insights into Carbon Utilization and Element Cycling Functions of Hydrothermarchaeota in Hydrothermal Sediment.</title>
        <authorList>
            <person name="Zhou Z."/>
            <person name="Liu Y."/>
            <person name="Xu W."/>
            <person name="Pan J."/>
            <person name="Luo Z.H."/>
            <person name="Li M."/>
        </authorList>
    </citation>
    <scope>NUCLEOTIDE SEQUENCE [LARGE SCALE GENOMIC DNA]</scope>
    <source>
        <strain evidence="7">HyVt-503</strain>
    </source>
</reference>
<protein>
    <recommendedName>
        <fullName evidence="6">Endonuclease V</fullName>
        <ecNumber evidence="6">3.1.21.7</ecNumber>
    </recommendedName>
    <alternativeName>
        <fullName evidence="6">Deoxyinosine 3'endonuclease</fullName>
    </alternativeName>
    <alternativeName>
        <fullName evidence="6">Deoxyribonuclease V</fullName>
        <shortName evidence="6">DNase V</shortName>
    </alternativeName>
</protein>
<comment type="similarity">
    <text evidence="6">Belongs to the endonuclease V family.</text>
</comment>
<dbReference type="CDD" id="cd06559">
    <property type="entry name" value="Endonuclease_V"/>
    <property type="match status" value="1"/>
</dbReference>
<feature type="binding site" evidence="6">
    <location>
        <position position="114"/>
    </location>
    <ligand>
        <name>Mg(2+)</name>
        <dbReference type="ChEBI" id="CHEBI:18420"/>
    </ligand>
</feature>
<dbReference type="Gene3D" id="3.30.2170.10">
    <property type="entry name" value="archaeoglobus fulgidus dsm 4304 superfamily"/>
    <property type="match status" value="1"/>
</dbReference>
<name>A0A7V2SVE6_9BACT</name>
<dbReference type="Pfam" id="PF04493">
    <property type="entry name" value="Endonuclease_5"/>
    <property type="match status" value="1"/>
</dbReference>
<dbReference type="GO" id="GO:0043737">
    <property type="term" value="F:deoxyribonuclease V activity"/>
    <property type="evidence" value="ECO:0007669"/>
    <property type="project" value="UniProtKB-UniRule"/>
</dbReference>
<dbReference type="PANTHER" id="PTHR28511:SF1">
    <property type="entry name" value="ENDONUCLEASE V"/>
    <property type="match status" value="1"/>
</dbReference>
<keyword evidence="4 6" id="KW-0255">Endonuclease</keyword>
<gene>
    <name evidence="6" type="primary">nfi</name>
    <name evidence="7" type="ORF">ENJ63_01395</name>
</gene>
<dbReference type="AlphaFoldDB" id="A0A7V2SVE6"/>
<comment type="subcellular location">
    <subcellularLocation>
        <location evidence="1 6">Cytoplasm</location>
    </subcellularLocation>
</comment>
<dbReference type="InterPro" id="IPR007581">
    <property type="entry name" value="Endonuclease-V"/>
</dbReference>
<comment type="function">
    <text evidence="6">DNA repair enzyme involved in the repair of deaminated bases. Selectively cleaves double-stranded DNA at the second phosphodiester bond 3' to a deoxyinosine leaving behind the intact lesion on the nicked DNA.</text>
</comment>
<evidence type="ECO:0000256" key="1">
    <source>
        <dbReference type="ARBA" id="ARBA00004496"/>
    </source>
</evidence>
<comment type="catalytic activity">
    <reaction evidence="6">
        <text>Endonucleolytic cleavage at apurinic or apyrimidinic sites to products with a 5'-phosphate.</text>
        <dbReference type="EC" id="3.1.21.7"/>
    </reaction>
</comment>
<evidence type="ECO:0000256" key="5">
    <source>
        <dbReference type="ARBA" id="ARBA00022801"/>
    </source>
</evidence>